<protein>
    <submittedName>
        <fullName evidence="2">Transmembrane domain-containing protein</fullName>
    </submittedName>
</protein>
<feature type="transmembrane region" description="Helical" evidence="1">
    <location>
        <begin position="88"/>
        <end position="109"/>
    </location>
</feature>
<gene>
    <name evidence="2" type="ORF">SS50377_10928</name>
</gene>
<sequence>MRMTQLPNSNKGIVELFMETNMLKSVSRSDRLDLLEIAPRVQMSETLIISVIAVLLLIYMQIYLKMSFFVPEIDGGSLLLHGESRRNVILQVVQTYVQFWFSLFLCKLLSTNRGFFESKRLPICFMIAAINKYEINLQYIIIIIKSQFLTVSGLKLIISIVANVRIGIMSTNKSLAKLSKQYAQLNNLISIFIYQKY</sequence>
<dbReference type="AlphaFoldDB" id="V6LW26"/>
<accession>V6LW26</accession>
<proteinExistence type="predicted"/>
<dbReference type="EMBL" id="KI545975">
    <property type="protein sequence ID" value="EST48832.1"/>
    <property type="molecule type" value="Genomic_DNA"/>
</dbReference>
<organism evidence="2">
    <name type="scientific">Spironucleus salmonicida</name>
    <dbReference type="NCBI Taxonomy" id="348837"/>
    <lineage>
        <taxon>Eukaryota</taxon>
        <taxon>Metamonada</taxon>
        <taxon>Diplomonadida</taxon>
        <taxon>Hexamitidae</taxon>
        <taxon>Hexamitinae</taxon>
        <taxon>Spironucleus</taxon>
    </lineage>
</organism>
<keyword evidence="1 2" id="KW-0812">Transmembrane</keyword>
<reference evidence="2" key="1">
    <citation type="journal article" date="2014" name="PLoS Genet.">
        <title>The Genome of Spironucleus salmonicida Highlights a Fish Pathogen Adapted to Fluctuating Environments.</title>
        <authorList>
            <person name="Xu F."/>
            <person name="Jerlstrom-Hultqvist J."/>
            <person name="Einarsson E."/>
            <person name="Astvaldsson A."/>
            <person name="Svard S.G."/>
            <person name="Andersson J.O."/>
        </authorList>
    </citation>
    <scope>NUCLEOTIDE SEQUENCE</scope>
</reference>
<keyword evidence="1" id="KW-0472">Membrane</keyword>
<keyword evidence="1" id="KW-1133">Transmembrane helix</keyword>
<evidence type="ECO:0000256" key="1">
    <source>
        <dbReference type="SAM" id="Phobius"/>
    </source>
</evidence>
<name>V6LW26_9EUKA</name>
<feature type="transmembrane region" description="Helical" evidence="1">
    <location>
        <begin position="47"/>
        <end position="68"/>
    </location>
</feature>
<evidence type="ECO:0000313" key="2">
    <source>
        <dbReference type="EMBL" id="EST48832.1"/>
    </source>
</evidence>